<feature type="region of interest" description="Disordered" evidence="1">
    <location>
        <begin position="261"/>
        <end position="309"/>
    </location>
</feature>
<name>A0A5M3Z0S2_ASPTE</name>
<keyword evidence="4" id="KW-1185">Reference proteome</keyword>
<feature type="transmembrane region" description="Helical" evidence="2">
    <location>
        <begin position="74"/>
        <end position="96"/>
    </location>
</feature>
<feature type="transmembrane region" description="Helical" evidence="2">
    <location>
        <begin position="169"/>
        <end position="193"/>
    </location>
</feature>
<evidence type="ECO:0000313" key="3">
    <source>
        <dbReference type="EMBL" id="GFF17046.1"/>
    </source>
</evidence>
<protein>
    <submittedName>
        <fullName evidence="3">Uncharacterized protein</fullName>
    </submittedName>
</protein>
<keyword evidence="2" id="KW-0472">Membrane</keyword>
<evidence type="ECO:0000256" key="2">
    <source>
        <dbReference type="SAM" id="Phobius"/>
    </source>
</evidence>
<dbReference type="Proteomes" id="UP000452235">
    <property type="component" value="Unassembled WGS sequence"/>
</dbReference>
<feature type="transmembrane region" description="Helical" evidence="2">
    <location>
        <begin position="12"/>
        <end position="34"/>
    </location>
</feature>
<organism evidence="3 4">
    <name type="scientific">Aspergillus terreus</name>
    <dbReference type="NCBI Taxonomy" id="33178"/>
    <lineage>
        <taxon>Eukaryota</taxon>
        <taxon>Fungi</taxon>
        <taxon>Dikarya</taxon>
        <taxon>Ascomycota</taxon>
        <taxon>Pezizomycotina</taxon>
        <taxon>Eurotiomycetes</taxon>
        <taxon>Eurotiomycetidae</taxon>
        <taxon>Eurotiales</taxon>
        <taxon>Aspergillaceae</taxon>
        <taxon>Aspergillus</taxon>
        <taxon>Aspergillus subgen. Circumdati</taxon>
    </lineage>
</organism>
<proteinExistence type="predicted"/>
<evidence type="ECO:0000256" key="1">
    <source>
        <dbReference type="SAM" id="MobiDB-lite"/>
    </source>
</evidence>
<dbReference type="VEuPathDB" id="FungiDB:ATEG_03153"/>
<dbReference type="OrthoDB" id="5352400at2759"/>
<reference evidence="3 4" key="1">
    <citation type="submission" date="2020-01" db="EMBL/GenBank/DDBJ databases">
        <title>Aspergillus terreus IFO 6365 whole genome shotgun sequence.</title>
        <authorList>
            <person name="Kanamasa S."/>
            <person name="Takahashi H."/>
        </authorList>
    </citation>
    <scope>NUCLEOTIDE SEQUENCE [LARGE SCALE GENOMIC DNA]</scope>
    <source>
        <strain evidence="3 4">IFO 6365</strain>
    </source>
</reference>
<gene>
    <name evidence="3" type="ORF">ATEIFO6365_0006038300</name>
</gene>
<feature type="compositionally biased region" description="Pro residues" evidence="1">
    <location>
        <begin position="298"/>
        <end position="309"/>
    </location>
</feature>
<dbReference type="EMBL" id="BLJY01000006">
    <property type="protein sequence ID" value="GFF17046.1"/>
    <property type="molecule type" value="Genomic_DNA"/>
</dbReference>
<keyword evidence="2" id="KW-1133">Transmembrane helix</keyword>
<feature type="compositionally biased region" description="Polar residues" evidence="1">
    <location>
        <begin position="278"/>
        <end position="291"/>
    </location>
</feature>
<feature type="transmembrane region" description="Helical" evidence="2">
    <location>
        <begin position="105"/>
        <end position="124"/>
    </location>
</feature>
<evidence type="ECO:0000313" key="4">
    <source>
        <dbReference type="Proteomes" id="UP000452235"/>
    </source>
</evidence>
<comment type="caution">
    <text evidence="3">The sequence shown here is derived from an EMBL/GenBank/DDBJ whole genome shotgun (WGS) entry which is preliminary data.</text>
</comment>
<keyword evidence="2" id="KW-0812">Transmembrane</keyword>
<dbReference type="AlphaFoldDB" id="A0A5M3Z0S2"/>
<sequence length="309" mass="35031">MHISRNWRNHNLFYILMAIELPVTIVILTFTGIASHDLYRTKLWQDGADNGFNSAPDELVYAAANYRSYSVPMVWSSFITNFNLVISVVSVFFLIVKAPVHVLRIWYPILSVIVHAGLVAIYIVSARGQAGSDMSDPQHPQPGPPWYITKSCSVAKFPSNVSYCRQAKALFAFTIIILVLYFVEFVLSIYNCIPTDEDRALREERREEKRIMKEYEDMVLKSPTMIPMTPAMPPDAMQNPHGMPAMTPRTVAFNQLENGSTDLPLREHFSSPNPPRLPQQQLSTETSITAEQPQPQMYFPPPPKKAAKK</sequence>
<accession>A0A5M3Z0S2</accession>